<organism evidence="1 3">
    <name type="scientific">Medicago truncatula</name>
    <name type="common">Barrel medic</name>
    <name type="synonym">Medicago tribuloides</name>
    <dbReference type="NCBI Taxonomy" id="3880"/>
    <lineage>
        <taxon>Eukaryota</taxon>
        <taxon>Viridiplantae</taxon>
        <taxon>Streptophyta</taxon>
        <taxon>Embryophyta</taxon>
        <taxon>Tracheophyta</taxon>
        <taxon>Spermatophyta</taxon>
        <taxon>Magnoliopsida</taxon>
        <taxon>eudicotyledons</taxon>
        <taxon>Gunneridae</taxon>
        <taxon>Pentapetalae</taxon>
        <taxon>rosids</taxon>
        <taxon>fabids</taxon>
        <taxon>Fabales</taxon>
        <taxon>Fabaceae</taxon>
        <taxon>Papilionoideae</taxon>
        <taxon>50 kb inversion clade</taxon>
        <taxon>NPAAA clade</taxon>
        <taxon>Hologalegina</taxon>
        <taxon>IRL clade</taxon>
        <taxon>Trifolieae</taxon>
        <taxon>Medicago</taxon>
    </lineage>
</organism>
<evidence type="ECO:0000313" key="1">
    <source>
        <dbReference type="EMBL" id="KEH32485.1"/>
    </source>
</evidence>
<dbReference type="AlphaFoldDB" id="A0A072V2X9"/>
<dbReference type="HOGENOM" id="CLU_3053401_0_0_1"/>
<dbReference type="EnsemblPlants" id="KEH32485">
    <property type="protein sequence ID" value="KEH32485"/>
    <property type="gene ID" value="MTR_4g125910"/>
</dbReference>
<reference evidence="2" key="3">
    <citation type="submission" date="2015-04" db="UniProtKB">
        <authorList>
            <consortium name="EnsemblPlants"/>
        </authorList>
    </citation>
    <scope>IDENTIFICATION</scope>
    <source>
        <strain evidence="2">cv. Jemalong A17</strain>
    </source>
</reference>
<reference evidence="1 3" key="2">
    <citation type="journal article" date="2014" name="BMC Genomics">
        <title>An improved genome release (version Mt4.0) for the model legume Medicago truncatula.</title>
        <authorList>
            <person name="Tang H."/>
            <person name="Krishnakumar V."/>
            <person name="Bidwell S."/>
            <person name="Rosen B."/>
            <person name="Chan A."/>
            <person name="Zhou S."/>
            <person name="Gentzbittel L."/>
            <person name="Childs K.L."/>
            <person name="Yandell M."/>
            <person name="Gundlach H."/>
            <person name="Mayer K.F."/>
            <person name="Schwartz D.C."/>
            <person name="Town C.D."/>
        </authorList>
    </citation>
    <scope>GENOME REANNOTATION</scope>
    <source>
        <strain evidence="1">A17</strain>
        <strain evidence="2 3">cv. Jemalong A17</strain>
    </source>
</reference>
<evidence type="ECO:0000313" key="2">
    <source>
        <dbReference type="EnsemblPlants" id="KEH32485"/>
    </source>
</evidence>
<sequence>MEKGLACFAWYESTAQVEGKFYQTIVKLAMLFGTVCCAVKNQHQNKESQLFELK</sequence>
<keyword evidence="3" id="KW-1185">Reference proteome</keyword>
<accession>A0A072V2X9</accession>
<gene>
    <name evidence="1" type="ordered locus">MTR_4g125910</name>
</gene>
<proteinExistence type="predicted"/>
<dbReference type="Proteomes" id="UP000002051">
    <property type="component" value="Chromosome 4"/>
</dbReference>
<evidence type="ECO:0000313" key="3">
    <source>
        <dbReference type="Proteomes" id="UP000002051"/>
    </source>
</evidence>
<name>A0A072V2X9_MEDTR</name>
<protein>
    <submittedName>
        <fullName evidence="1 2">Uncharacterized protein</fullName>
    </submittedName>
</protein>
<dbReference type="EMBL" id="CM001220">
    <property type="protein sequence ID" value="KEH32485.1"/>
    <property type="molecule type" value="Genomic_DNA"/>
</dbReference>
<reference evidence="1 3" key="1">
    <citation type="journal article" date="2011" name="Nature">
        <title>The Medicago genome provides insight into the evolution of rhizobial symbioses.</title>
        <authorList>
            <person name="Young N.D."/>
            <person name="Debelle F."/>
            <person name="Oldroyd G.E."/>
            <person name="Geurts R."/>
            <person name="Cannon S.B."/>
            <person name="Udvardi M.K."/>
            <person name="Benedito V.A."/>
            <person name="Mayer K.F."/>
            <person name="Gouzy J."/>
            <person name="Schoof H."/>
            <person name="Van de Peer Y."/>
            <person name="Proost S."/>
            <person name="Cook D.R."/>
            <person name="Meyers B.C."/>
            <person name="Spannagl M."/>
            <person name="Cheung F."/>
            <person name="De Mita S."/>
            <person name="Krishnakumar V."/>
            <person name="Gundlach H."/>
            <person name="Zhou S."/>
            <person name="Mudge J."/>
            <person name="Bharti A.K."/>
            <person name="Murray J.D."/>
            <person name="Naoumkina M.A."/>
            <person name="Rosen B."/>
            <person name="Silverstein K.A."/>
            <person name="Tang H."/>
            <person name="Rombauts S."/>
            <person name="Zhao P.X."/>
            <person name="Zhou P."/>
            <person name="Barbe V."/>
            <person name="Bardou P."/>
            <person name="Bechner M."/>
            <person name="Bellec A."/>
            <person name="Berger A."/>
            <person name="Berges H."/>
            <person name="Bidwell S."/>
            <person name="Bisseling T."/>
            <person name="Choisne N."/>
            <person name="Couloux A."/>
            <person name="Denny R."/>
            <person name="Deshpande S."/>
            <person name="Dai X."/>
            <person name="Doyle J.J."/>
            <person name="Dudez A.M."/>
            <person name="Farmer A.D."/>
            <person name="Fouteau S."/>
            <person name="Franken C."/>
            <person name="Gibelin C."/>
            <person name="Gish J."/>
            <person name="Goldstein S."/>
            <person name="Gonzalez A.J."/>
            <person name="Green P.J."/>
            <person name="Hallab A."/>
            <person name="Hartog M."/>
            <person name="Hua A."/>
            <person name="Humphray S.J."/>
            <person name="Jeong D.H."/>
            <person name="Jing Y."/>
            <person name="Jocker A."/>
            <person name="Kenton S.M."/>
            <person name="Kim D.J."/>
            <person name="Klee K."/>
            <person name="Lai H."/>
            <person name="Lang C."/>
            <person name="Lin S."/>
            <person name="Macmil S.L."/>
            <person name="Magdelenat G."/>
            <person name="Matthews L."/>
            <person name="McCorrison J."/>
            <person name="Monaghan E.L."/>
            <person name="Mun J.H."/>
            <person name="Najar F.Z."/>
            <person name="Nicholson C."/>
            <person name="Noirot C."/>
            <person name="O'Bleness M."/>
            <person name="Paule C.R."/>
            <person name="Poulain J."/>
            <person name="Prion F."/>
            <person name="Qin B."/>
            <person name="Qu C."/>
            <person name="Retzel E.F."/>
            <person name="Riddle C."/>
            <person name="Sallet E."/>
            <person name="Samain S."/>
            <person name="Samson N."/>
            <person name="Sanders I."/>
            <person name="Saurat O."/>
            <person name="Scarpelli C."/>
            <person name="Schiex T."/>
            <person name="Segurens B."/>
            <person name="Severin A.J."/>
            <person name="Sherrier D.J."/>
            <person name="Shi R."/>
            <person name="Sims S."/>
            <person name="Singer S.R."/>
            <person name="Sinharoy S."/>
            <person name="Sterck L."/>
            <person name="Viollet A."/>
            <person name="Wang B.B."/>
            <person name="Wang K."/>
            <person name="Wang M."/>
            <person name="Wang X."/>
            <person name="Warfsmann J."/>
            <person name="Weissenbach J."/>
            <person name="White D.D."/>
            <person name="White J.D."/>
            <person name="Wiley G.B."/>
            <person name="Wincker P."/>
            <person name="Xing Y."/>
            <person name="Yang L."/>
            <person name="Yao Z."/>
            <person name="Ying F."/>
            <person name="Zhai J."/>
            <person name="Zhou L."/>
            <person name="Zuber A."/>
            <person name="Denarie J."/>
            <person name="Dixon R.A."/>
            <person name="May G.D."/>
            <person name="Schwartz D.C."/>
            <person name="Rogers J."/>
            <person name="Quetier F."/>
            <person name="Town C.D."/>
            <person name="Roe B.A."/>
        </authorList>
    </citation>
    <scope>NUCLEOTIDE SEQUENCE [LARGE SCALE GENOMIC DNA]</scope>
    <source>
        <strain evidence="1">A17</strain>
        <strain evidence="2 3">cv. Jemalong A17</strain>
    </source>
</reference>